<dbReference type="InterPro" id="IPR051470">
    <property type="entry name" value="Thiol:disulfide_interchange"/>
</dbReference>
<dbReference type="AlphaFoldDB" id="A0A0G0V9X3"/>
<dbReference type="InterPro" id="IPR036249">
    <property type="entry name" value="Thioredoxin-like_sf"/>
</dbReference>
<sequence length="140" mass="16148">MNKNSYLVPSSIIIAGALIATSLFFSLYKGDNDKEFVSNNDNEIKRKIELREVSKEKDHIRGAENAKITIVEYSDLECPFCKNVHSTMKELLTFYQKDVQWVYRHFPLKQLHSKAQKEAEATECAYDQAGESAFWAYVDN</sequence>
<feature type="transmembrane region" description="Helical" evidence="1">
    <location>
        <begin position="6"/>
        <end position="28"/>
    </location>
</feature>
<keyword evidence="1" id="KW-0472">Membrane</keyword>
<gene>
    <name evidence="3" type="ORF">UU49_C0025G0009</name>
</gene>
<comment type="caution">
    <text evidence="3">The sequence shown here is derived from an EMBL/GenBank/DDBJ whole genome shotgun (WGS) entry which is preliminary data.</text>
</comment>
<keyword evidence="1" id="KW-0812">Transmembrane</keyword>
<dbReference type="Pfam" id="PF13462">
    <property type="entry name" value="Thioredoxin_4"/>
    <property type="match status" value="1"/>
</dbReference>
<organism evidence="3 4">
    <name type="scientific">Candidatus Magasanikbacteria bacterium GW2011_GWC2_41_17</name>
    <dbReference type="NCBI Taxonomy" id="1619048"/>
    <lineage>
        <taxon>Bacteria</taxon>
        <taxon>Candidatus Magasanikiibacteriota</taxon>
    </lineage>
</organism>
<keyword evidence="1" id="KW-1133">Transmembrane helix</keyword>
<name>A0A0G0V9X3_9BACT</name>
<evidence type="ECO:0000256" key="1">
    <source>
        <dbReference type="SAM" id="Phobius"/>
    </source>
</evidence>
<dbReference type="InterPro" id="IPR012336">
    <property type="entry name" value="Thioredoxin-like_fold"/>
</dbReference>
<dbReference type="Proteomes" id="UP000034108">
    <property type="component" value="Unassembled WGS sequence"/>
</dbReference>
<evidence type="ECO:0000313" key="3">
    <source>
        <dbReference type="EMBL" id="KKR97719.1"/>
    </source>
</evidence>
<dbReference type="SUPFAM" id="SSF52833">
    <property type="entry name" value="Thioredoxin-like"/>
    <property type="match status" value="1"/>
</dbReference>
<evidence type="ECO:0000259" key="2">
    <source>
        <dbReference type="Pfam" id="PF13462"/>
    </source>
</evidence>
<evidence type="ECO:0000313" key="4">
    <source>
        <dbReference type="Proteomes" id="UP000034108"/>
    </source>
</evidence>
<proteinExistence type="predicted"/>
<dbReference type="STRING" id="1619048.UU49_C0025G0009"/>
<feature type="non-terminal residue" evidence="3">
    <location>
        <position position="140"/>
    </location>
</feature>
<reference evidence="3 4" key="1">
    <citation type="journal article" date="2015" name="Nature">
        <title>rRNA introns, odd ribosomes, and small enigmatic genomes across a large radiation of phyla.</title>
        <authorList>
            <person name="Brown C.T."/>
            <person name="Hug L.A."/>
            <person name="Thomas B.C."/>
            <person name="Sharon I."/>
            <person name="Castelle C.J."/>
            <person name="Singh A."/>
            <person name="Wilkins M.J."/>
            <person name="Williams K.H."/>
            <person name="Banfield J.F."/>
        </authorList>
    </citation>
    <scope>NUCLEOTIDE SEQUENCE [LARGE SCALE GENOMIC DNA]</scope>
</reference>
<dbReference type="EMBL" id="LCAV01000025">
    <property type="protein sequence ID" value="KKR97719.1"/>
    <property type="molecule type" value="Genomic_DNA"/>
</dbReference>
<dbReference type="PANTHER" id="PTHR35272">
    <property type="entry name" value="THIOL:DISULFIDE INTERCHANGE PROTEIN DSBC-RELATED"/>
    <property type="match status" value="1"/>
</dbReference>
<accession>A0A0G0V9X3</accession>
<dbReference type="PANTHER" id="PTHR35272:SF3">
    <property type="entry name" value="THIOL:DISULFIDE INTERCHANGE PROTEIN DSBC"/>
    <property type="match status" value="1"/>
</dbReference>
<protein>
    <submittedName>
        <fullName evidence="3">DSBA oxidoreductase</fullName>
    </submittedName>
</protein>
<dbReference type="Gene3D" id="3.40.30.10">
    <property type="entry name" value="Glutaredoxin"/>
    <property type="match status" value="1"/>
</dbReference>
<feature type="domain" description="Thioredoxin-like fold" evidence="2">
    <location>
        <begin position="55"/>
        <end position="136"/>
    </location>
</feature>
<dbReference type="CDD" id="cd02972">
    <property type="entry name" value="DsbA_family"/>
    <property type="match status" value="1"/>
</dbReference>